<name>A0AAV7P4R1_PLEWA</name>
<evidence type="ECO:0000313" key="1">
    <source>
        <dbReference type="EMBL" id="KAJ1123252.1"/>
    </source>
</evidence>
<organism evidence="1 2">
    <name type="scientific">Pleurodeles waltl</name>
    <name type="common">Iberian ribbed newt</name>
    <dbReference type="NCBI Taxonomy" id="8319"/>
    <lineage>
        <taxon>Eukaryota</taxon>
        <taxon>Metazoa</taxon>
        <taxon>Chordata</taxon>
        <taxon>Craniata</taxon>
        <taxon>Vertebrata</taxon>
        <taxon>Euteleostomi</taxon>
        <taxon>Amphibia</taxon>
        <taxon>Batrachia</taxon>
        <taxon>Caudata</taxon>
        <taxon>Salamandroidea</taxon>
        <taxon>Salamandridae</taxon>
        <taxon>Pleurodelinae</taxon>
        <taxon>Pleurodeles</taxon>
    </lineage>
</organism>
<protein>
    <submittedName>
        <fullName evidence="1">Uncharacterized protein</fullName>
    </submittedName>
</protein>
<proteinExistence type="predicted"/>
<dbReference type="Proteomes" id="UP001066276">
    <property type="component" value="Chromosome 7"/>
</dbReference>
<sequence>MVCVYWCLAGFVSTGIWLAVGVDWRLADGVYELGILLAVCVDLLLDGDVCGWLLDDIVREVAGHYSSNPLLTAVFQPRKVKLPRILYCVYISTHGTQNGGDEGREFRQQHCLLSNDLHLQRLRNLDHIGGGCGHGLDDSESVSSLLGVSHIPEEL</sequence>
<evidence type="ECO:0000313" key="2">
    <source>
        <dbReference type="Proteomes" id="UP001066276"/>
    </source>
</evidence>
<gene>
    <name evidence="1" type="ORF">NDU88_001725</name>
</gene>
<keyword evidence="2" id="KW-1185">Reference proteome</keyword>
<reference evidence="1" key="1">
    <citation type="journal article" date="2022" name="bioRxiv">
        <title>Sequencing and chromosome-scale assembly of the giantPleurodeles waltlgenome.</title>
        <authorList>
            <person name="Brown T."/>
            <person name="Elewa A."/>
            <person name="Iarovenko S."/>
            <person name="Subramanian E."/>
            <person name="Araus A.J."/>
            <person name="Petzold A."/>
            <person name="Susuki M."/>
            <person name="Suzuki K.-i.T."/>
            <person name="Hayashi T."/>
            <person name="Toyoda A."/>
            <person name="Oliveira C."/>
            <person name="Osipova E."/>
            <person name="Leigh N.D."/>
            <person name="Simon A."/>
            <person name="Yun M.H."/>
        </authorList>
    </citation>
    <scope>NUCLEOTIDE SEQUENCE</scope>
    <source>
        <strain evidence="1">20211129_DDA</strain>
        <tissue evidence="1">Liver</tissue>
    </source>
</reference>
<accession>A0AAV7P4R1</accession>
<dbReference type="EMBL" id="JANPWB010000011">
    <property type="protein sequence ID" value="KAJ1123252.1"/>
    <property type="molecule type" value="Genomic_DNA"/>
</dbReference>
<comment type="caution">
    <text evidence="1">The sequence shown here is derived from an EMBL/GenBank/DDBJ whole genome shotgun (WGS) entry which is preliminary data.</text>
</comment>
<dbReference type="AlphaFoldDB" id="A0AAV7P4R1"/>